<gene>
    <name evidence="3" type="ORF">MENT_LOCUS63567</name>
</gene>
<evidence type="ECO:0000256" key="2">
    <source>
        <dbReference type="SAM" id="MobiDB-lite"/>
    </source>
</evidence>
<comment type="caution">
    <text evidence="3">The sequence shown here is derived from an EMBL/GenBank/DDBJ whole genome shotgun (WGS) entry which is preliminary data.</text>
</comment>
<dbReference type="InterPro" id="IPR000557">
    <property type="entry name" value="Calponin_repeat"/>
</dbReference>
<feature type="compositionally biased region" description="Acidic residues" evidence="2">
    <location>
        <begin position="326"/>
        <end position="348"/>
    </location>
</feature>
<sequence length="348" mass="39025">MEDEQNGEGGVRRRWNYEKLKAGDTFLSMQAGTNKFETQRGMTAPGMPRLNITMDKKLGYIEPDRKSEEFLRPQCGTNLYASQAGQTPIGANRNQCPNVEYKKEWETILEKEGEGILPKQSGDYGFATQAGEVNMGAPRNQVPNIRGRLPNDRRTHGLLCYQYGTNIFASQQGMLGAPGLGAFRQATQDIDGLGFTEENIRASSEFTPWYSGQNKFASQKGTGGFLKSGTNKLASQKGMTGFGTPRNTMTRNGVEKGMEYEAAMREWEENRPPGSASAGSDTHPFEKYKRKFEERESSKLSDSGDSAKVETKPKEEEKNEEPAEKEVEEEEVEEEEVEEEEEEEEEEE</sequence>
<dbReference type="PANTHER" id="PTHR47385:SF8">
    <property type="entry name" value="PROTEIN CBG16761"/>
    <property type="match status" value="1"/>
</dbReference>
<organism evidence="3 4">
    <name type="scientific">Meloidogyne enterolobii</name>
    <name type="common">Root-knot nematode worm</name>
    <name type="synonym">Meloidogyne mayaguensis</name>
    <dbReference type="NCBI Taxonomy" id="390850"/>
    <lineage>
        <taxon>Eukaryota</taxon>
        <taxon>Metazoa</taxon>
        <taxon>Ecdysozoa</taxon>
        <taxon>Nematoda</taxon>
        <taxon>Chromadorea</taxon>
        <taxon>Rhabditida</taxon>
        <taxon>Tylenchina</taxon>
        <taxon>Tylenchomorpha</taxon>
        <taxon>Tylenchoidea</taxon>
        <taxon>Meloidogynidae</taxon>
        <taxon>Meloidogyninae</taxon>
        <taxon>Meloidogyne</taxon>
    </lineage>
</organism>
<comment type="similarity">
    <text evidence="1">Belongs to the calponin family.</text>
</comment>
<feature type="region of interest" description="Disordered" evidence="2">
    <location>
        <begin position="266"/>
        <end position="348"/>
    </location>
</feature>
<dbReference type="EMBL" id="CAJEWN010004175">
    <property type="protein sequence ID" value="CAD2209414.1"/>
    <property type="molecule type" value="Genomic_DNA"/>
</dbReference>
<evidence type="ECO:0000313" key="4">
    <source>
        <dbReference type="Proteomes" id="UP000580250"/>
    </source>
</evidence>
<dbReference type="Pfam" id="PF00402">
    <property type="entry name" value="Calponin"/>
    <property type="match status" value="3"/>
</dbReference>
<dbReference type="GO" id="GO:0007015">
    <property type="term" value="P:actin filament organization"/>
    <property type="evidence" value="ECO:0007669"/>
    <property type="project" value="TreeGrafter"/>
</dbReference>
<dbReference type="PANTHER" id="PTHR47385">
    <property type="entry name" value="CALPONIN"/>
    <property type="match status" value="1"/>
</dbReference>
<reference evidence="3 4" key="1">
    <citation type="submission" date="2020-08" db="EMBL/GenBank/DDBJ databases">
        <authorList>
            <person name="Koutsovoulos G."/>
            <person name="Danchin GJ E."/>
        </authorList>
    </citation>
    <scope>NUCLEOTIDE SEQUENCE [LARGE SCALE GENOMIC DNA]</scope>
</reference>
<dbReference type="GO" id="GO:0015629">
    <property type="term" value="C:actin cytoskeleton"/>
    <property type="evidence" value="ECO:0007669"/>
    <property type="project" value="TreeGrafter"/>
</dbReference>
<dbReference type="InterPro" id="IPR050606">
    <property type="entry name" value="Calponin-like"/>
</dbReference>
<proteinExistence type="inferred from homology"/>
<dbReference type="PROSITE" id="PS51122">
    <property type="entry name" value="CALPONIN_2"/>
    <property type="match status" value="2"/>
</dbReference>
<protein>
    <submittedName>
        <fullName evidence="3">Uncharacterized protein</fullName>
    </submittedName>
</protein>
<feature type="compositionally biased region" description="Basic and acidic residues" evidence="2">
    <location>
        <begin position="283"/>
        <end position="299"/>
    </location>
</feature>
<name>A0A6V7YD25_MELEN</name>
<accession>A0A6V7YD25</accession>
<dbReference type="AlphaFoldDB" id="A0A6V7YD25"/>
<dbReference type="Proteomes" id="UP000580250">
    <property type="component" value="Unassembled WGS sequence"/>
</dbReference>
<dbReference type="OrthoDB" id="21595at2759"/>
<evidence type="ECO:0000256" key="1">
    <source>
        <dbReference type="ARBA" id="ARBA00009631"/>
    </source>
</evidence>
<feature type="compositionally biased region" description="Basic and acidic residues" evidence="2">
    <location>
        <begin position="305"/>
        <end position="325"/>
    </location>
</feature>
<dbReference type="GO" id="GO:0051015">
    <property type="term" value="F:actin filament binding"/>
    <property type="evidence" value="ECO:0007669"/>
    <property type="project" value="TreeGrafter"/>
</dbReference>
<evidence type="ECO:0000313" key="3">
    <source>
        <dbReference type="EMBL" id="CAD2209414.1"/>
    </source>
</evidence>